<feature type="region of interest" description="Disordered" evidence="1">
    <location>
        <begin position="126"/>
        <end position="157"/>
    </location>
</feature>
<accession>A0A8J5D3W7</accession>
<proteinExistence type="predicted"/>
<dbReference type="Proteomes" id="UP000770661">
    <property type="component" value="Unassembled WGS sequence"/>
</dbReference>
<reference evidence="2" key="1">
    <citation type="submission" date="2020-07" db="EMBL/GenBank/DDBJ databases">
        <title>The High-quality genome of the commercially important snow crab, Chionoecetes opilio.</title>
        <authorList>
            <person name="Jeong J.-H."/>
            <person name="Ryu S."/>
        </authorList>
    </citation>
    <scope>NUCLEOTIDE SEQUENCE</scope>
    <source>
        <strain evidence="2">MADBK_172401_WGS</strain>
        <tissue evidence="2">Digestive gland</tissue>
    </source>
</reference>
<evidence type="ECO:0000256" key="1">
    <source>
        <dbReference type="SAM" id="MobiDB-lite"/>
    </source>
</evidence>
<feature type="compositionally biased region" description="Polar residues" evidence="1">
    <location>
        <begin position="148"/>
        <end position="157"/>
    </location>
</feature>
<keyword evidence="3" id="KW-1185">Reference proteome</keyword>
<gene>
    <name evidence="2" type="ORF">GWK47_033715</name>
</gene>
<protein>
    <submittedName>
        <fullName evidence="2">Uncharacterized protein</fullName>
    </submittedName>
</protein>
<sequence>MCGKRSPDHWYASGCCPSCRPCFVPVPDPAPSTCTDDVDDPSAGGGGHHPAITCCAEGEAGESLLCCKNPHIHTTRNPASKSRNCREGAPQPAGVMDVVEDTELQYGAPPWDVMAKDVWGGTAGRVQYPLNDGTDGSPHGSELPMRRSSPSLVRTSR</sequence>
<dbReference type="AlphaFoldDB" id="A0A8J5D3W7"/>
<name>A0A8J5D3W7_CHIOP</name>
<dbReference type="EMBL" id="JACEEZ010002905">
    <property type="protein sequence ID" value="KAG0727875.1"/>
    <property type="molecule type" value="Genomic_DNA"/>
</dbReference>
<organism evidence="2 3">
    <name type="scientific">Chionoecetes opilio</name>
    <name type="common">Atlantic snow crab</name>
    <name type="synonym">Cancer opilio</name>
    <dbReference type="NCBI Taxonomy" id="41210"/>
    <lineage>
        <taxon>Eukaryota</taxon>
        <taxon>Metazoa</taxon>
        <taxon>Ecdysozoa</taxon>
        <taxon>Arthropoda</taxon>
        <taxon>Crustacea</taxon>
        <taxon>Multicrustacea</taxon>
        <taxon>Malacostraca</taxon>
        <taxon>Eumalacostraca</taxon>
        <taxon>Eucarida</taxon>
        <taxon>Decapoda</taxon>
        <taxon>Pleocyemata</taxon>
        <taxon>Brachyura</taxon>
        <taxon>Eubrachyura</taxon>
        <taxon>Majoidea</taxon>
        <taxon>Majidae</taxon>
        <taxon>Chionoecetes</taxon>
    </lineage>
</organism>
<comment type="caution">
    <text evidence="2">The sequence shown here is derived from an EMBL/GenBank/DDBJ whole genome shotgun (WGS) entry which is preliminary data.</text>
</comment>
<evidence type="ECO:0000313" key="3">
    <source>
        <dbReference type="Proteomes" id="UP000770661"/>
    </source>
</evidence>
<evidence type="ECO:0000313" key="2">
    <source>
        <dbReference type="EMBL" id="KAG0727875.1"/>
    </source>
</evidence>